<evidence type="ECO:0000313" key="3">
    <source>
        <dbReference type="Proteomes" id="UP001152875"/>
    </source>
</evidence>
<feature type="binding site" evidence="1">
    <location>
        <position position="6"/>
    </location>
    <ligand>
        <name>Zn(2+)</name>
        <dbReference type="ChEBI" id="CHEBI:29105"/>
    </ligand>
</feature>
<feature type="binding site" evidence="1">
    <location>
        <position position="7"/>
    </location>
    <ligand>
        <name>Zn(2+)</name>
        <dbReference type="ChEBI" id="CHEBI:29105"/>
    </ligand>
</feature>
<keyword evidence="1" id="KW-0479">Metal-binding</keyword>
<reference evidence="2" key="1">
    <citation type="submission" date="2022-07" db="EMBL/GenBank/DDBJ databases">
        <title>Whole Genome Sequencing of Streptococcus suis.</title>
        <authorList>
            <person name="Dai X."/>
            <person name="Huang J."/>
            <person name="Wang L."/>
        </authorList>
    </citation>
    <scope>NUCLEOTIDE SEQUENCE</scope>
    <source>
        <strain evidence="2">XNB2</strain>
    </source>
</reference>
<dbReference type="AlphaFoldDB" id="A0A9X4MTV2"/>
<sequence>MDLSVCHGVAGKVQSLLFVYAITDDKRFLDLANKYWKKVFVIDKKNGYYTGEKSRDYLLGYFLGWSGIIDTAILLKNYNKGEKSYIPLNLSSESYQKELFNIK</sequence>
<gene>
    <name evidence="2" type="ORF">NOL13_08115</name>
</gene>
<dbReference type="InterPro" id="IPR007822">
    <property type="entry name" value="LANC-like"/>
</dbReference>
<protein>
    <submittedName>
        <fullName evidence="2">Uncharacterized protein</fullName>
    </submittedName>
</protein>
<comment type="caution">
    <text evidence="2">The sequence shown here is derived from an EMBL/GenBank/DDBJ whole genome shotgun (WGS) entry which is preliminary data.</text>
</comment>
<organism evidence="2 3">
    <name type="scientific">Streptococcus suis</name>
    <dbReference type="NCBI Taxonomy" id="1307"/>
    <lineage>
        <taxon>Bacteria</taxon>
        <taxon>Bacillati</taxon>
        <taxon>Bacillota</taxon>
        <taxon>Bacilli</taxon>
        <taxon>Lactobacillales</taxon>
        <taxon>Streptococcaceae</taxon>
        <taxon>Streptococcus</taxon>
    </lineage>
</organism>
<name>A0A9X4MTV2_STRSU</name>
<accession>A0A9X4MTV2</accession>
<proteinExistence type="predicted"/>
<dbReference type="GO" id="GO:0046872">
    <property type="term" value="F:metal ion binding"/>
    <property type="evidence" value="ECO:0007669"/>
    <property type="project" value="UniProtKB-KW"/>
</dbReference>
<dbReference type="GO" id="GO:0031179">
    <property type="term" value="P:peptide modification"/>
    <property type="evidence" value="ECO:0007669"/>
    <property type="project" value="InterPro"/>
</dbReference>
<evidence type="ECO:0000256" key="1">
    <source>
        <dbReference type="PIRSR" id="PIRSR607822-1"/>
    </source>
</evidence>
<dbReference type="SUPFAM" id="SSF158745">
    <property type="entry name" value="LanC-like"/>
    <property type="match status" value="1"/>
</dbReference>
<dbReference type="Proteomes" id="UP001152875">
    <property type="component" value="Unassembled WGS sequence"/>
</dbReference>
<dbReference type="Pfam" id="PF05147">
    <property type="entry name" value="LANC_like"/>
    <property type="match status" value="1"/>
</dbReference>
<dbReference type="Gene3D" id="1.50.10.20">
    <property type="match status" value="1"/>
</dbReference>
<evidence type="ECO:0000313" key="2">
    <source>
        <dbReference type="EMBL" id="MDG4527358.1"/>
    </source>
</evidence>
<dbReference type="EMBL" id="JANFMP010000023">
    <property type="protein sequence ID" value="MDG4527358.1"/>
    <property type="molecule type" value="Genomic_DNA"/>
</dbReference>
<dbReference type="RefSeq" id="WP_277944582.1">
    <property type="nucleotide sequence ID" value="NZ_JAIMEW010000032.1"/>
</dbReference>
<keyword evidence="1" id="KW-0862">Zinc</keyword>